<evidence type="ECO:0000313" key="1">
    <source>
        <dbReference type="EMBL" id="CAK5007963.1"/>
    </source>
</evidence>
<keyword evidence="2" id="KW-1185">Reference proteome</keyword>
<dbReference type="Proteomes" id="UP001497535">
    <property type="component" value="Unassembled WGS sequence"/>
</dbReference>
<sequence>MADDTMFQSLLNSVAQLNKAYVSEYISGTQLNYLAVVIALFGLCVLFLYYIFTSENEKTKNETKNETKNVVTSEGQKIKDEMLSEIRNLFQNYSRTNGQQEQSLVSKQSPLDITPLITAFDQKIANKYFSFDYDNFNYSAKNLNGLSIIPADTSNFPYFECGVFPDKHFQLEKILFHWGSRQNNGSHHFIDNEGFAGEIQFIHRNTTFSSMMQALKYPGDPGALFISVLLQQGTEDNPALEPLMDVLTQVEYPGTESSRLKNFKPSQLIPADRNEFWLYDGSETTEPFRETVKWILLHAKLSISLSQLQKLRELRKTRKDHELQRLLLSNRDIQPVNGRIVKSSFLWKGL</sequence>
<gene>
    <name evidence="1" type="ORF">MENTE1834_LOCUS926</name>
</gene>
<proteinExistence type="predicted"/>
<protein>
    <submittedName>
        <fullName evidence="1">Uncharacterized protein</fullName>
    </submittedName>
</protein>
<organism evidence="1 2">
    <name type="scientific">Meloidogyne enterolobii</name>
    <name type="common">Root-knot nematode worm</name>
    <name type="synonym">Meloidogyne mayaguensis</name>
    <dbReference type="NCBI Taxonomy" id="390850"/>
    <lineage>
        <taxon>Eukaryota</taxon>
        <taxon>Metazoa</taxon>
        <taxon>Ecdysozoa</taxon>
        <taxon>Nematoda</taxon>
        <taxon>Chromadorea</taxon>
        <taxon>Rhabditida</taxon>
        <taxon>Tylenchina</taxon>
        <taxon>Tylenchomorpha</taxon>
        <taxon>Tylenchoidea</taxon>
        <taxon>Meloidogynidae</taxon>
        <taxon>Meloidogyninae</taxon>
        <taxon>Meloidogyne</taxon>
    </lineage>
</organism>
<reference evidence="1" key="1">
    <citation type="submission" date="2023-11" db="EMBL/GenBank/DDBJ databases">
        <authorList>
            <person name="Poullet M."/>
        </authorList>
    </citation>
    <scope>NUCLEOTIDE SEQUENCE</scope>
    <source>
        <strain evidence="1">E1834</strain>
    </source>
</reference>
<dbReference type="EMBL" id="CAVMJV010000001">
    <property type="protein sequence ID" value="CAK5007963.1"/>
    <property type="molecule type" value="Genomic_DNA"/>
</dbReference>
<accession>A0ACB0XLX7</accession>
<name>A0ACB0XLX7_MELEN</name>
<comment type="caution">
    <text evidence="1">The sequence shown here is derived from an EMBL/GenBank/DDBJ whole genome shotgun (WGS) entry which is preliminary data.</text>
</comment>
<evidence type="ECO:0000313" key="2">
    <source>
        <dbReference type="Proteomes" id="UP001497535"/>
    </source>
</evidence>